<gene>
    <name evidence="10" type="ORF">BSL78_11638</name>
</gene>
<organism evidence="10 11">
    <name type="scientific">Stichopus japonicus</name>
    <name type="common">Sea cucumber</name>
    <dbReference type="NCBI Taxonomy" id="307972"/>
    <lineage>
        <taxon>Eukaryota</taxon>
        <taxon>Metazoa</taxon>
        <taxon>Echinodermata</taxon>
        <taxon>Eleutherozoa</taxon>
        <taxon>Echinozoa</taxon>
        <taxon>Holothuroidea</taxon>
        <taxon>Aspidochirotacea</taxon>
        <taxon>Aspidochirotida</taxon>
        <taxon>Stichopodidae</taxon>
        <taxon>Apostichopus</taxon>
    </lineage>
</organism>
<comment type="subcellular location">
    <subcellularLocation>
        <location evidence="1 9">Secreted</location>
        <location evidence="1 9">Extracellular space</location>
        <location evidence="1 9">Extracellular matrix</location>
    </subcellularLocation>
</comment>
<dbReference type="PANTHER" id="PTHR12027">
    <property type="entry name" value="WNT RELATED"/>
    <property type="match status" value="1"/>
</dbReference>
<comment type="function">
    <text evidence="9">Ligand for members of the frizzled family of seven transmembrane receptors.</text>
</comment>
<sequence>MNAGFRETAFIYAITTAAVTHSVARACSEGSISTCSCADRNKGPSGDDWEWGGCSDNAVYGHRFARKFVDSGERGKDSRNLMNIHNNEAGRRMVEHNTIKQCKCHGMSGSCELKTCWKQTPQFRDVANKLVEKYNDAMQVRPRNSNSGQLETVSNHVNVRGRNSPASQELIYLERSPDFCTPDASVGSAGTRGRYCNKTSTGYDGCDSMCCGRGYNVSLKESVEWCNCTFHWCCFVKCRKCHTEEWVNQCK</sequence>
<dbReference type="GO" id="GO:0030182">
    <property type="term" value="P:neuron differentiation"/>
    <property type="evidence" value="ECO:0007669"/>
    <property type="project" value="TreeGrafter"/>
</dbReference>
<dbReference type="PROSITE" id="PS00246">
    <property type="entry name" value="WNT1"/>
    <property type="match status" value="1"/>
</dbReference>
<evidence type="ECO:0000256" key="2">
    <source>
        <dbReference type="ARBA" id="ARBA00005683"/>
    </source>
</evidence>
<dbReference type="OrthoDB" id="5945655at2759"/>
<dbReference type="GO" id="GO:0005615">
    <property type="term" value="C:extracellular space"/>
    <property type="evidence" value="ECO:0007669"/>
    <property type="project" value="TreeGrafter"/>
</dbReference>
<accession>A0A2G8KTY5</accession>
<dbReference type="InterPro" id="IPR043158">
    <property type="entry name" value="Wnt_C"/>
</dbReference>
<comment type="caution">
    <text evidence="10">The sequence shown here is derived from an EMBL/GenBank/DDBJ whole genome shotgun (WGS) entry which is preliminary data.</text>
</comment>
<dbReference type="Gene3D" id="3.30.2460.20">
    <property type="match status" value="1"/>
</dbReference>
<keyword evidence="5" id="KW-0272">Extracellular matrix</keyword>
<evidence type="ECO:0000256" key="4">
    <source>
        <dbReference type="ARBA" id="ARBA00022525"/>
    </source>
</evidence>
<evidence type="ECO:0000256" key="6">
    <source>
        <dbReference type="ARBA" id="ARBA00022687"/>
    </source>
</evidence>
<comment type="similarity">
    <text evidence="2 9">Belongs to the Wnt family.</text>
</comment>
<reference evidence="10 11" key="1">
    <citation type="journal article" date="2017" name="PLoS Biol.">
        <title>The sea cucumber genome provides insights into morphological evolution and visceral regeneration.</title>
        <authorList>
            <person name="Zhang X."/>
            <person name="Sun L."/>
            <person name="Yuan J."/>
            <person name="Sun Y."/>
            <person name="Gao Y."/>
            <person name="Zhang L."/>
            <person name="Li S."/>
            <person name="Dai H."/>
            <person name="Hamel J.F."/>
            <person name="Liu C."/>
            <person name="Yu Y."/>
            <person name="Liu S."/>
            <person name="Lin W."/>
            <person name="Guo K."/>
            <person name="Jin S."/>
            <person name="Xu P."/>
            <person name="Storey K.B."/>
            <person name="Huan P."/>
            <person name="Zhang T."/>
            <person name="Zhou Y."/>
            <person name="Zhang J."/>
            <person name="Lin C."/>
            <person name="Li X."/>
            <person name="Xing L."/>
            <person name="Huo D."/>
            <person name="Sun M."/>
            <person name="Wang L."/>
            <person name="Mercier A."/>
            <person name="Li F."/>
            <person name="Yang H."/>
            <person name="Xiang J."/>
        </authorList>
    </citation>
    <scope>NUCLEOTIDE SEQUENCE [LARGE SCALE GENOMIC DNA]</scope>
    <source>
        <strain evidence="10">Shaxun</strain>
        <tissue evidence="10">Muscle</tissue>
    </source>
</reference>
<dbReference type="Proteomes" id="UP000230750">
    <property type="component" value="Unassembled WGS sequence"/>
</dbReference>
<keyword evidence="7" id="KW-1015">Disulfide bond</keyword>
<dbReference type="AlphaFoldDB" id="A0A2G8KTY5"/>
<proteinExistence type="inferred from homology"/>
<dbReference type="GO" id="GO:0060070">
    <property type="term" value="P:canonical Wnt signaling pathway"/>
    <property type="evidence" value="ECO:0007669"/>
    <property type="project" value="TreeGrafter"/>
</dbReference>
<keyword evidence="3 9" id="KW-0217">Developmental protein</keyword>
<protein>
    <recommendedName>
        <fullName evidence="9">Protein Wnt</fullName>
    </recommendedName>
</protein>
<keyword evidence="6 9" id="KW-0879">Wnt signaling pathway</keyword>
<dbReference type="GO" id="GO:0005109">
    <property type="term" value="F:frizzled binding"/>
    <property type="evidence" value="ECO:0007669"/>
    <property type="project" value="TreeGrafter"/>
</dbReference>
<keyword evidence="11" id="KW-1185">Reference proteome</keyword>
<evidence type="ECO:0000256" key="9">
    <source>
        <dbReference type="RuleBase" id="RU003500"/>
    </source>
</evidence>
<dbReference type="GO" id="GO:0005125">
    <property type="term" value="F:cytokine activity"/>
    <property type="evidence" value="ECO:0007669"/>
    <property type="project" value="TreeGrafter"/>
</dbReference>
<evidence type="ECO:0000313" key="11">
    <source>
        <dbReference type="Proteomes" id="UP000230750"/>
    </source>
</evidence>
<dbReference type="SMART" id="SM00097">
    <property type="entry name" value="WNT1"/>
    <property type="match status" value="1"/>
</dbReference>
<dbReference type="FunFam" id="3.30.2460.20:FF:000001">
    <property type="entry name" value="Wnt homolog"/>
    <property type="match status" value="1"/>
</dbReference>
<evidence type="ECO:0000313" key="10">
    <source>
        <dbReference type="EMBL" id="PIK51464.1"/>
    </source>
</evidence>
<keyword evidence="4" id="KW-0964">Secreted</keyword>
<dbReference type="EMBL" id="MRZV01000371">
    <property type="protein sequence ID" value="PIK51464.1"/>
    <property type="molecule type" value="Genomic_DNA"/>
</dbReference>
<dbReference type="GO" id="GO:0045165">
    <property type="term" value="P:cell fate commitment"/>
    <property type="evidence" value="ECO:0007669"/>
    <property type="project" value="TreeGrafter"/>
</dbReference>
<evidence type="ECO:0000256" key="3">
    <source>
        <dbReference type="ARBA" id="ARBA00022473"/>
    </source>
</evidence>
<evidence type="ECO:0000256" key="1">
    <source>
        <dbReference type="ARBA" id="ARBA00004498"/>
    </source>
</evidence>
<evidence type="ECO:0000256" key="7">
    <source>
        <dbReference type="ARBA" id="ARBA00023157"/>
    </source>
</evidence>
<keyword evidence="8" id="KW-0449">Lipoprotein</keyword>
<dbReference type="InterPro" id="IPR018161">
    <property type="entry name" value="Wnt_CS"/>
</dbReference>
<dbReference type="STRING" id="307972.A0A2G8KTY5"/>
<dbReference type="InterPro" id="IPR005817">
    <property type="entry name" value="Wnt"/>
</dbReference>
<dbReference type="PRINTS" id="PR01349">
    <property type="entry name" value="WNTPROTEIN"/>
</dbReference>
<dbReference type="Pfam" id="PF00110">
    <property type="entry name" value="wnt"/>
    <property type="match status" value="1"/>
</dbReference>
<evidence type="ECO:0000256" key="8">
    <source>
        <dbReference type="ARBA" id="ARBA00023288"/>
    </source>
</evidence>
<name>A0A2G8KTY5_STIJA</name>
<evidence type="ECO:0000256" key="5">
    <source>
        <dbReference type="ARBA" id="ARBA00022530"/>
    </source>
</evidence>